<sequence>MYKFLIPFRYLHLSRLKNKLEIYSIIWIYPLYLFVFTFLIYNKEVFPGLVLFILVLIAWMSIYEIGYMENDAITINKEKEPNIRIEKEDITFIQGNFKMIIALRILLLAIICNLVYFFGLLSLEKILLLCGYIGLSRLFFYLHNTIRSRWNIATYFVLCVLKYYLVVWVFMDWDFGIEPYLIVLFSFPILRTIEHSVKKKYELERIQNAVGSLDTFRVMYYSVLLLITVFGFLFFGSGIRWVYSIGFFFVFRFGIFALIKSGIYSRQVG</sequence>
<name>K1L1R7_CECL9</name>
<dbReference type="AlphaFoldDB" id="K1L1R7"/>
<feature type="transmembrane region" description="Helical" evidence="1">
    <location>
        <begin position="101"/>
        <end position="120"/>
    </location>
</feature>
<feature type="transmembrane region" description="Helical" evidence="1">
    <location>
        <begin position="218"/>
        <end position="235"/>
    </location>
</feature>
<feature type="transmembrane region" description="Helical" evidence="1">
    <location>
        <begin position="241"/>
        <end position="259"/>
    </location>
</feature>
<feature type="transmembrane region" description="Helical" evidence="1">
    <location>
        <begin position="126"/>
        <end position="143"/>
    </location>
</feature>
<dbReference type="Proteomes" id="UP000004478">
    <property type="component" value="Unassembled WGS sequence"/>
</dbReference>
<organism evidence="2 3">
    <name type="scientific">Cecembia lonarensis (strain CCUG 58316 / KCTC 22772 / LW9)</name>
    <dbReference type="NCBI Taxonomy" id="1225176"/>
    <lineage>
        <taxon>Bacteria</taxon>
        <taxon>Pseudomonadati</taxon>
        <taxon>Bacteroidota</taxon>
        <taxon>Cytophagia</taxon>
        <taxon>Cytophagales</taxon>
        <taxon>Cyclobacteriaceae</taxon>
        <taxon>Cecembia</taxon>
    </lineage>
</organism>
<keyword evidence="1" id="KW-0812">Transmembrane</keyword>
<keyword evidence="1" id="KW-1133">Transmembrane helix</keyword>
<feature type="transmembrane region" description="Helical" evidence="1">
    <location>
        <begin position="20"/>
        <end position="40"/>
    </location>
</feature>
<comment type="caution">
    <text evidence="2">The sequence shown here is derived from an EMBL/GenBank/DDBJ whole genome shotgun (WGS) entry which is preliminary data.</text>
</comment>
<feature type="transmembrane region" description="Helical" evidence="1">
    <location>
        <begin position="46"/>
        <end position="67"/>
    </location>
</feature>
<evidence type="ECO:0000313" key="2">
    <source>
        <dbReference type="EMBL" id="EKB48706.1"/>
    </source>
</evidence>
<keyword evidence="3" id="KW-1185">Reference proteome</keyword>
<gene>
    <name evidence="2" type="ORF">B879_02665</name>
</gene>
<evidence type="ECO:0008006" key="4">
    <source>
        <dbReference type="Google" id="ProtNLM"/>
    </source>
</evidence>
<dbReference type="EMBL" id="AMGM01000044">
    <property type="protein sequence ID" value="EKB48706.1"/>
    <property type="molecule type" value="Genomic_DNA"/>
</dbReference>
<protein>
    <recommendedName>
        <fullName evidence="4">Prenyltransferase</fullName>
    </recommendedName>
</protein>
<evidence type="ECO:0000313" key="3">
    <source>
        <dbReference type="Proteomes" id="UP000004478"/>
    </source>
</evidence>
<feature type="transmembrane region" description="Helical" evidence="1">
    <location>
        <begin position="150"/>
        <end position="171"/>
    </location>
</feature>
<evidence type="ECO:0000256" key="1">
    <source>
        <dbReference type="SAM" id="Phobius"/>
    </source>
</evidence>
<proteinExistence type="predicted"/>
<keyword evidence="1" id="KW-0472">Membrane</keyword>
<reference evidence="2 3" key="1">
    <citation type="journal article" date="2012" name="J. Bacteriol.">
        <title>Draft Genome Sequence of Cecembia lonarensis Strain LW9T, Isolated from Lonar Lake, a Haloalkaline Lake in India.</title>
        <authorList>
            <person name="Shivaji S."/>
            <person name="Ara S."/>
            <person name="Singh A."/>
            <person name="Pinnaka A.K."/>
        </authorList>
    </citation>
    <scope>NUCLEOTIDE SEQUENCE [LARGE SCALE GENOMIC DNA]</scope>
    <source>
        <strain evidence="2 3">LW9</strain>
    </source>
</reference>
<accession>K1L1R7</accession>
<feature type="transmembrane region" description="Helical" evidence="1">
    <location>
        <begin position="177"/>
        <end position="197"/>
    </location>
</feature>